<dbReference type="PANTHER" id="PTHR43022">
    <property type="entry name" value="PROTEIN SMF"/>
    <property type="match status" value="1"/>
</dbReference>
<dbReference type="InterPro" id="IPR003488">
    <property type="entry name" value="DprA"/>
</dbReference>
<feature type="domain" description="Smf/DprA SLOG" evidence="2">
    <location>
        <begin position="70"/>
        <end position="250"/>
    </location>
</feature>
<proteinExistence type="inferred from homology"/>
<reference evidence="3 4" key="1">
    <citation type="submission" date="2020-08" db="EMBL/GenBank/DDBJ databases">
        <title>Sequencing the genomes of 1000 actinobacteria strains.</title>
        <authorList>
            <person name="Klenk H.-P."/>
        </authorList>
    </citation>
    <scope>NUCLEOTIDE SEQUENCE [LARGE SCALE GENOMIC DNA]</scope>
    <source>
        <strain evidence="3 4">DSM 19081</strain>
    </source>
</reference>
<evidence type="ECO:0000259" key="2">
    <source>
        <dbReference type="Pfam" id="PF02481"/>
    </source>
</evidence>
<dbReference type="RefSeq" id="WP_182495376.1">
    <property type="nucleotide sequence ID" value="NZ_BAAAKT010000004.1"/>
</dbReference>
<evidence type="ECO:0000313" key="4">
    <source>
        <dbReference type="Proteomes" id="UP000546252"/>
    </source>
</evidence>
<protein>
    <submittedName>
        <fullName evidence="3">DNA processing protein</fullName>
    </submittedName>
</protein>
<dbReference type="SUPFAM" id="SSF102405">
    <property type="entry name" value="MCP/YpsA-like"/>
    <property type="match status" value="1"/>
</dbReference>
<dbReference type="Pfam" id="PF02481">
    <property type="entry name" value="DNA_processg_A"/>
    <property type="match status" value="1"/>
</dbReference>
<comment type="caution">
    <text evidence="3">The sequence shown here is derived from an EMBL/GenBank/DDBJ whole genome shotgun (WGS) entry which is preliminary data.</text>
</comment>
<evidence type="ECO:0000256" key="1">
    <source>
        <dbReference type="ARBA" id="ARBA00006525"/>
    </source>
</evidence>
<comment type="similarity">
    <text evidence="1">Belongs to the DprA/Smf family.</text>
</comment>
<dbReference type="GO" id="GO:0009294">
    <property type="term" value="P:DNA-mediated transformation"/>
    <property type="evidence" value="ECO:0007669"/>
    <property type="project" value="InterPro"/>
</dbReference>
<name>A0A839FU21_9MICC</name>
<accession>A0A839FU21</accession>
<sequence length="302" mass="32679">MKGETLSIGQDMERAALLALLTRSEKMRWAEYRDELATGRQPSEIVEAPELERGGQVLAEWQSAVPAASFYTYLDDGYPQQLRDVWDFPPFVFVQGDEAPMHRLSGDSGVSIVGSREASGAAMRDVESLVQLLANEDITIISGLAGGIDQAAHTAALRFGVRTVGIIGTGIDRYYPASSRDIQRRLAAGEGMVLSQFKPGSSPSKSSFPMRNAVMSAYGRATIIVEAGESSGTRHQARSAVKHGRPLILSGSVVKHTTWGRDLSEDRSLDVMVAGSPEQAAQFAKEILRRSVSALKQEPAPF</sequence>
<dbReference type="Proteomes" id="UP000546252">
    <property type="component" value="Unassembled WGS sequence"/>
</dbReference>
<organism evidence="3 4">
    <name type="scientific">Nesterenkonia jeotgali</name>
    <dbReference type="NCBI Taxonomy" id="317018"/>
    <lineage>
        <taxon>Bacteria</taxon>
        <taxon>Bacillati</taxon>
        <taxon>Actinomycetota</taxon>
        <taxon>Actinomycetes</taxon>
        <taxon>Micrococcales</taxon>
        <taxon>Micrococcaceae</taxon>
        <taxon>Nesterenkonia</taxon>
    </lineage>
</organism>
<dbReference type="PANTHER" id="PTHR43022:SF1">
    <property type="entry name" value="PROTEIN SMF"/>
    <property type="match status" value="1"/>
</dbReference>
<gene>
    <name evidence="3" type="ORF">HNR24_001296</name>
</gene>
<evidence type="ECO:0000313" key="3">
    <source>
        <dbReference type="EMBL" id="MBA8921363.1"/>
    </source>
</evidence>
<dbReference type="Gene3D" id="3.40.50.450">
    <property type="match status" value="1"/>
</dbReference>
<dbReference type="EMBL" id="JACJIH010000001">
    <property type="protein sequence ID" value="MBA8921363.1"/>
    <property type="molecule type" value="Genomic_DNA"/>
</dbReference>
<dbReference type="AlphaFoldDB" id="A0A839FU21"/>
<dbReference type="InterPro" id="IPR057666">
    <property type="entry name" value="DrpA_SLOG"/>
</dbReference>